<sequence>MGLAGRACGLQGHAGLGRQKVPGEWVEALWEQTAVLDRVAQDTDEDHQVLDTILALAIDFVLPHCLAHPPPSSKTLAGPGRRSCFTSSSQESLAWSSPQVQCH</sequence>
<evidence type="ECO:0000313" key="2">
    <source>
        <dbReference type="EMBL" id="KYO29098.1"/>
    </source>
</evidence>
<proteinExistence type="predicted"/>
<accession>A0A151MXD1</accession>
<dbReference type="AlphaFoldDB" id="A0A151MXD1"/>
<evidence type="ECO:0000256" key="1">
    <source>
        <dbReference type="SAM" id="MobiDB-lite"/>
    </source>
</evidence>
<name>A0A151MXD1_ALLMI</name>
<evidence type="ECO:0000313" key="3">
    <source>
        <dbReference type="Proteomes" id="UP000050525"/>
    </source>
</evidence>
<feature type="region of interest" description="Disordered" evidence="1">
    <location>
        <begin position="71"/>
        <end position="103"/>
    </location>
</feature>
<gene>
    <name evidence="2" type="ORF">Y1Q_0009896</name>
</gene>
<keyword evidence="3" id="KW-1185">Reference proteome</keyword>
<dbReference type="Proteomes" id="UP000050525">
    <property type="component" value="Unassembled WGS sequence"/>
</dbReference>
<comment type="caution">
    <text evidence="2">The sequence shown here is derived from an EMBL/GenBank/DDBJ whole genome shotgun (WGS) entry which is preliminary data.</text>
</comment>
<protein>
    <submittedName>
        <fullName evidence="2">Uncharacterized protein</fullName>
    </submittedName>
</protein>
<organism evidence="2 3">
    <name type="scientific">Alligator mississippiensis</name>
    <name type="common">American alligator</name>
    <dbReference type="NCBI Taxonomy" id="8496"/>
    <lineage>
        <taxon>Eukaryota</taxon>
        <taxon>Metazoa</taxon>
        <taxon>Chordata</taxon>
        <taxon>Craniata</taxon>
        <taxon>Vertebrata</taxon>
        <taxon>Euteleostomi</taxon>
        <taxon>Archelosauria</taxon>
        <taxon>Archosauria</taxon>
        <taxon>Crocodylia</taxon>
        <taxon>Alligatoridae</taxon>
        <taxon>Alligatorinae</taxon>
        <taxon>Alligator</taxon>
    </lineage>
</organism>
<reference evidence="2 3" key="1">
    <citation type="journal article" date="2012" name="Genome Biol.">
        <title>Sequencing three crocodilian genomes to illuminate the evolution of archosaurs and amniotes.</title>
        <authorList>
            <person name="St John J.A."/>
            <person name="Braun E.L."/>
            <person name="Isberg S.R."/>
            <person name="Miles L.G."/>
            <person name="Chong A.Y."/>
            <person name="Gongora J."/>
            <person name="Dalzell P."/>
            <person name="Moran C."/>
            <person name="Bed'hom B."/>
            <person name="Abzhanov A."/>
            <person name="Burgess S.C."/>
            <person name="Cooksey A.M."/>
            <person name="Castoe T.A."/>
            <person name="Crawford N.G."/>
            <person name="Densmore L.D."/>
            <person name="Drew J.C."/>
            <person name="Edwards S.V."/>
            <person name="Faircloth B.C."/>
            <person name="Fujita M.K."/>
            <person name="Greenwold M.J."/>
            <person name="Hoffmann F.G."/>
            <person name="Howard J.M."/>
            <person name="Iguchi T."/>
            <person name="Janes D.E."/>
            <person name="Khan S.Y."/>
            <person name="Kohno S."/>
            <person name="de Koning A.J."/>
            <person name="Lance S.L."/>
            <person name="McCarthy F.M."/>
            <person name="McCormack J.E."/>
            <person name="Merchant M.E."/>
            <person name="Peterson D.G."/>
            <person name="Pollock D.D."/>
            <person name="Pourmand N."/>
            <person name="Raney B.J."/>
            <person name="Roessler K.A."/>
            <person name="Sanford J.R."/>
            <person name="Sawyer R.H."/>
            <person name="Schmidt C.J."/>
            <person name="Triplett E.W."/>
            <person name="Tuberville T.D."/>
            <person name="Venegas-Anaya M."/>
            <person name="Howard J.T."/>
            <person name="Jarvis E.D."/>
            <person name="Guillette L.J.Jr."/>
            <person name="Glenn T.C."/>
            <person name="Green R.E."/>
            <person name="Ray D.A."/>
        </authorList>
    </citation>
    <scope>NUCLEOTIDE SEQUENCE [LARGE SCALE GENOMIC DNA]</scope>
    <source>
        <strain evidence="2">KSC_2009_1</strain>
    </source>
</reference>
<feature type="compositionally biased region" description="Polar residues" evidence="1">
    <location>
        <begin position="84"/>
        <end position="103"/>
    </location>
</feature>
<dbReference type="EMBL" id="AKHW03004724">
    <property type="protein sequence ID" value="KYO29098.1"/>
    <property type="molecule type" value="Genomic_DNA"/>
</dbReference>